<dbReference type="Gene3D" id="1.20.1110.10">
    <property type="entry name" value="Calcium-transporting ATPase, transmembrane domain"/>
    <property type="match status" value="1"/>
</dbReference>
<dbReference type="InterPro" id="IPR023214">
    <property type="entry name" value="HAD_sf"/>
</dbReference>
<gene>
    <name evidence="3" type="ORF">SAMN02927923_03161</name>
</gene>
<dbReference type="GO" id="GO:0030007">
    <property type="term" value="P:intracellular potassium ion homeostasis"/>
    <property type="evidence" value="ECO:0007669"/>
    <property type="project" value="TreeGrafter"/>
</dbReference>
<dbReference type="PANTHER" id="PTHR43294:SF21">
    <property type="entry name" value="CATION TRANSPORTING ATPASE"/>
    <property type="match status" value="1"/>
</dbReference>
<dbReference type="EMBL" id="FMVJ01000009">
    <property type="protein sequence ID" value="SCY97553.1"/>
    <property type="molecule type" value="Genomic_DNA"/>
</dbReference>
<dbReference type="Pfam" id="PF00702">
    <property type="entry name" value="Hydrolase"/>
    <property type="match status" value="1"/>
</dbReference>
<dbReference type="InterPro" id="IPR050510">
    <property type="entry name" value="Cation_transp_ATPase_P-type"/>
</dbReference>
<comment type="subcellular location">
    <subcellularLocation>
        <location evidence="1">Cell membrane</location>
        <topology evidence="1">Multi-pass membrane protein</topology>
    </subcellularLocation>
</comment>
<evidence type="ECO:0000313" key="3">
    <source>
        <dbReference type="EMBL" id="SCY97553.1"/>
    </source>
</evidence>
<dbReference type="Proteomes" id="UP000199569">
    <property type="component" value="Unassembled WGS sequence"/>
</dbReference>
<keyword evidence="2" id="KW-0472">Membrane</keyword>
<keyword evidence="2" id="KW-1003">Cell membrane</keyword>
<sequence length="225" mass="24275">MGYAALDLLGRHLHYPGMCILEPRAHGLHCIAGELREASHQARPDQDDTLHHRVCARRIARPTARTSPEHKLRIVRALQANGHIVAMTGDGVNDAPSLRQADVGTAMGIKGTEASKEAAEMVLLDDNFASIVNAVSEGRTVHDNIRKVISWEIPTNGAETLAVVLAILVGFSLPMSATQILWVNLILASTLGLCSPSSRPSPASCAVDRGRPRRRCSRPSCSGEW</sequence>
<dbReference type="GO" id="GO:0005391">
    <property type="term" value="F:P-type sodium:potassium-exchanging transporter activity"/>
    <property type="evidence" value="ECO:0007669"/>
    <property type="project" value="TreeGrafter"/>
</dbReference>
<proteinExistence type="predicted"/>
<dbReference type="GO" id="GO:0005524">
    <property type="term" value="F:ATP binding"/>
    <property type="evidence" value="ECO:0007669"/>
    <property type="project" value="InterPro"/>
</dbReference>
<dbReference type="STRING" id="549386.SAMN02927923_03161"/>
<name>A0A1G5KA88_9HYPH</name>
<dbReference type="SUPFAM" id="SSF56784">
    <property type="entry name" value="HAD-like"/>
    <property type="match status" value="1"/>
</dbReference>
<dbReference type="GO" id="GO:0005886">
    <property type="term" value="C:plasma membrane"/>
    <property type="evidence" value="ECO:0007669"/>
    <property type="project" value="UniProtKB-SubCell"/>
</dbReference>
<accession>A0A1G5KA88</accession>
<dbReference type="PRINTS" id="PR00120">
    <property type="entry name" value="HATPASE"/>
</dbReference>
<dbReference type="Gene3D" id="3.40.50.1000">
    <property type="entry name" value="HAD superfamily/HAD-like"/>
    <property type="match status" value="1"/>
</dbReference>
<dbReference type="InterPro" id="IPR001757">
    <property type="entry name" value="P_typ_ATPase"/>
</dbReference>
<dbReference type="GO" id="GO:1902600">
    <property type="term" value="P:proton transmembrane transport"/>
    <property type="evidence" value="ECO:0007669"/>
    <property type="project" value="TreeGrafter"/>
</dbReference>
<dbReference type="PRINTS" id="PR00119">
    <property type="entry name" value="CATATPASE"/>
</dbReference>
<dbReference type="GO" id="GO:0036376">
    <property type="term" value="P:sodium ion export across plasma membrane"/>
    <property type="evidence" value="ECO:0007669"/>
    <property type="project" value="TreeGrafter"/>
</dbReference>
<protein>
    <submittedName>
        <fullName evidence="3">ATPase, P-type (Transporting), HAD superfamily, subfamily IC</fullName>
    </submittedName>
</protein>
<evidence type="ECO:0000313" key="4">
    <source>
        <dbReference type="Proteomes" id="UP000199569"/>
    </source>
</evidence>
<organism evidence="3 4">
    <name type="scientific">Microvirga guangxiensis</name>
    <dbReference type="NCBI Taxonomy" id="549386"/>
    <lineage>
        <taxon>Bacteria</taxon>
        <taxon>Pseudomonadati</taxon>
        <taxon>Pseudomonadota</taxon>
        <taxon>Alphaproteobacteria</taxon>
        <taxon>Hyphomicrobiales</taxon>
        <taxon>Methylobacteriaceae</taxon>
        <taxon>Microvirga</taxon>
    </lineage>
</organism>
<dbReference type="InterPro" id="IPR036412">
    <property type="entry name" value="HAD-like_sf"/>
</dbReference>
<dbReference type="GO" id="GO:0006883">
    <property type="term" value="P:intracellular sodium ion homeostasis"/>
    <property type="evidence" value="ECO:0007669"/>
    <property type="project" value="TreeGrafter"/>
</dbReference>
<dbReference type="GO" id="GO:0016887">
    <property type="term" value="F:ATP hydrolysis activity"/>
    <property type="evidence" value="ECO:0007669"/>
    <property type="project" value="InterPro"/>
</dbReference>
<keyword evidence="4" id="KW-1185">Reference proteome</keyword>
<dbReference type="AlphaFoldDB" id="A0A1G5KA88"/>
<dbReference type="PANTHER" id="PTHR43294">
    <property type="entry name" value="SODIUM/POTASSIUM-TRANSPORTING ATPASE SUBUNIT ALPHA"/>
    <property type="match status" value="1"/>
</dbReference>
<dbReference type="GO" id="GO:1990573">
    <property type="term" value="P:potassium ion import across plasma membrane"/>
    <property type="evidence" value="ECO:0007669"/>
    <property type="project" value="TreeGrafter"/>
</dbReference>
<reference evidence="3 4" key="1">
    <citation type="submission" date="2016-10" db="EMBL/GenBank/DDBJ databases">
        <authorList>
            <person name="de Groot N.N."/>
        </authorList>
    </citation>
    <scope>NUCLEOTIDE SEQUENCE [LARGE SCALE GENOMIC DNA]</scope>
    <source>
        <strain evidence="3 4">CGMCC 1.7666</strain>
    </source>
</reference>
<evidence type="ECO:0000256" key="1">
    <source>
        <dbReference type="ARBA" id="ARBA00004651"/>
    </source>
</evidence>
<dbReference type="NCBIfam" id="TIGR01494">
    <property type="entry name" value="ATPase_P-type"/>
    <property type="match status" value="1"/>
</dbReference>
<evidence type="ECO:0000256" key="2">
    <source>
        <dbReference type="ARBA" id="ARBA00022475"/>
    </source>
</evidence>